<evidence type="ECO:0000313" key="2">
    <source>
        <dbReference type="Proteomes" id="UP000077667"/>
    </source>
</evidence>
<organism evidence="1 2">
    <name type="scientific">Niabella ginsenosidivorans</name>
    <dbReference type="NCBI Taxonomy" id="1176587"/>
    <lineage>
        <taxon>Bacteria</taxon>
        <taxon>Pseudomonadati</taxon>
        <taxon>Bacteroidota</taxon>
        <taxon>Chitinophagia</taxon>
        <taxon>Chitinophagales</taxon>
        <taxon>Chitinophagaceae</taxon>
        <taxon>Niabella</taxon>
    </lineage>
</organism>
<reference evidence="1 2" key="1">
    <citation type="submission" date="2016-05" db="EMBL/GenBank/DDBJ databases">
        <title>Niabella ginsenosidivorans BS26 whole genome sequencing.</title>
        <authorList>
            <person name="Im W.T."/>
            <person name="Siddiqi M.Z."/>
        </authorList>
    </citation>
    <scope>NUCLEOTIDE SEQUENCE [LARGE SCALE GENOMIC DNA]</scope>
    <source>
        <strain evidence="1 2">BS26</strain>
    </source>
</reference>
<gene>
    <name evidence="1" type="ORF">A8C56_07675</name>
</gene>
<dbReference type="Proteomes" id="UP000077667">
    <property type="component" value="Chromosome"/>
</dbReference>
<name>A0A1A9I035_9BACT</name>
<dbReference type="EMBL" id="CP015772">
    <property type="protein sequence ID" value="ANH80873.1"/>
    <property type="molecule type" value="Genomic_DNA"/>
</dbReference>
<dbReference type="KEGG" id="nia:A8C56_07675"/>
<protein>
    <submittedName>
        <fullName evidence="1">Uncharacterized protein</fullName>
    </submittedName>
</protein>
<keyword evidence="2" id="KW-1185">Reference proteome</keyword>
<dbReference type="AlphaFoldDB" id="A0A1A9I035"/>
<evidence type="ECO:0000313" key="1">
    <source>
        <dbReference type="EMBL" id="ANH80873.1"/>
    </source>
</evidence>
<sequence>MQTAIIRQKLHQFIDTIEDKKAEAIYTLLEQEIDTDAQRKALIQAERTKYLQGEGVSFTPEEVKAMALNKSQRHAV</sequence>
<accession>A0A1A9I035</accession>
<dbReference type="RefSeq" id="WP_067754108.1">
    <property type="nucleotide sequence ID" value="NZ_CP015772.1"/>
</dbReference>
<proteinExistence type="predicted"/>
<dbReference type="STRING" id="1176587.A8C56_07675"/>
<dbReference type="OrthoDB" id="799347at2"/>